<dbReference type="Proteomes" id="UP000838878">
    <property type="component" value="Chromosome 3"/>
</dbReference>
<keyword evidence="3" id="KW-1185">Reference proteome</keyword>
<reference evidence="2" key="1">
    <citation type="submission" date="2021-12" db="EMBL/GenBank/DDBJ databases">
        <authorList>
            <person name="Martin H S."/>
        </authorList>
    </citation>
    <scope>NUCLEOTIDE SEQUENCE</scope>
</reference>
<dbReference type="EMBL" id="OV170223">
    <property type="protein sequence ID" value="CAH0723067.1"/>
    <property type="molecule type" value="Genomic_DNA"/>
</dbReference>
<dbReference type="AlphaFoldDB" id="A0A8J9UND1"/>
<evidence type="ECO:0000256" key="1">
    <source>
        <dbReference type="SAM" id="MobiDB-lite"/>
    </source>
</evidence>
<evidence type="ECO:0000313" key="2">
    <source>
        <dbReference type="EMBL" id="CAH0723067.1"/>
    </source>
</evidence>
<feature type="compositionally biased region" description="Low complexity" evidence="1">
    <location>
        <begin position="18"/>
        <end position="35"/>
    </location>
</feature>
<sequence>MYYKYGSGTNARGGAGGLAARQGRAGGPQSRRSSATTDVFPEEQVGARRLRPTGGVPAAVPTRAHTPTYVSPRTTPHVRRKLPE</sequence>
<feature type="compositionally biased region" description="Low complexity" evidence="1">
    <location>
        <begin position="1"/>
        <end position="10"/>
    </location>
</feature>
<protein>
    <submittedName>
        <fullName evidence="2">Uncharacterized protein</fullName>
    </submittedName>
</protein>
<evidence type="ECO:0000313" key="3">
    <source>
        <dbReference type="Proteomes" id="UP000838878"/>
    </source>
</evidence>
<feature type="non-terminal residue" evidence="2">
    <location>
        <position position="84"/>
    </location>
</feature>
<accession>A0A8J9UND1</accession>
<feature type="region of interest" description="Disordered" evidence="1">
    <location>
        <begin position="1"/>
        <end position="84"/>
    </location>
</feature>
<name>A0A8J9UND1_9NEOP</name>
<gene>
    <name evidence="2" type="ORF">BINO364_LOCUS8940</name>
</gene>
<proteinExistence type="predicted"/>
<organism evidence="2 3">
    <name type="scientific">Brenthis ino</name>
    <name type="common">lesser marbled fritillary</name>
    <dbReference type="NCBI Taxonomy" id="405034"/>
    <lineage>
        <taxon>Eukaryota</taxon>
        <taxon>Metazoa</taxon>
        <taxon>Ecdysozoa</taxon>
        <taxon>Arthropoda</taxon>
        <taxon>Hexapoda</taxon>
        <taxon>Insecta</taxon>
        <taxon>Pterygota</taxon>
        <taxon>Neoptera</taxon>
        <taxon>Endopterygota</taxon>
        <taxon>Lepidoptera</taxon>
        <taxon>Glossata</taxon>
        <taxon>Ditrysia</taxon>
        <taxon>Papilionoidea</taxon>
        <taxon>Nymphalidae</taxon>
        <taxon>Heliconiinae</taxon>
        <taxon>Argynnini</taxon>
        <taxon>Brenthis</taxon>
    </lineage>
</organism>